<sequence>MAQQTTLPNQYAELNRCGQKQEYEKAIRIANKILQQHPDEFSAFNCKIVSQLLIGSFDEALTALNKDKTHSGLLKFEKAYCEYRLNRTNEALNTLRSITNHDVRTKELLCQVLYRIEQYEECYNLYRDVIKNSQDDYDSERETNLAAVVASLQMWDLKEMNDPGLAESSYEICYNNACYYIGKGDLKTALEKLDKAEELLKTDTDMSEEELDEELAIIRVQRGYVLQCQNKNDLAAQLYNLVMKTKPSDVGLVAVVFNNVVTINKDQNIFDSKRKIKAATGDNLKHKTVSHQRKHININQCLVHMYSNQSEQCHQLAKKLMDQYPDLEAALLIRAAQFVRDKRIEDAVDLLQGYAKTRPKEAFRAQLIISHLYLSQGSVYQACDALKALGVQAYKPGIVSALVALYLSQEDKESASEVLINAVNWYKKNDPKSSALLTLTRANADFQLRNGHAEEAARMLEDLRKVNPGDALVLAQLISSYAHFNSAKAQEISKDLPAVSKIVQGLDVDMLEASFSSIGPKYMKKQPQKGETSPGQSGDMKSGDALMMKKKQRKKKKGKLPKNCEVGGDVDPERWLPRKERSYYRGKRKDKRKEIGKGTQGATAATQALTDSLDASKPTIVGASSEPASPKPSGSASTSSPHSTPTPTPAVQGPRQQKPVQASKKKKKAGGKGGKW</sequence>
<dbReference type="InterPro" id="IPR031545">
    <property type="entry name" value="SRP72_TPR-like"/>
</dbReference>
<feature type="compositionally biased region" description="Basic residues" evidence="12">
    <location>
        <begin position="548"/>
        <end position="560"/>
    </location>
</feature>
<evidence type="ECO:0000256" key="6">
    <source>
        <dbReference type="ARBA" id="ARBA00022737"/>
    </source>
</evidence>
<dbReference type="PANTHER" id="PTHR14094:SF9">
    <property type="entry name" value="SIGNAL RECOGNITION PARTICLE SUBUNIT SRP72"/>
    <property type="match status" value="1"/>
</dbReference>
<keyword evidence="5 11" id="KW-0963">Cytoplasm</keyword>
<dbReference type="SUPFAM" id="SSF48452">
    <property type="entry name" value="TPR-like"/>
    <property type="match status" value="2"/>
</dbReference>
<evidence type="ECO:0000256" key="11">
    <source>
        <dbReference type="PIRNR" id="PIRNR038922"/>
    </source>
</evidence>
<dbReference type="GO" id="GO:0005786">
    <property type="term" value="C:signal recognition particle, endoplasmic reticulum targeting"/>
    <property type="evidence" value="ECO:0007669"/>
    <property type="project" value="UniProtKB-UniRule"/>
</dbReference>
<feature type="compositionally biased region" description="Low complexity" evidence="12">
    <location>
        <begin position="600"/>
        <end position="610"/>
    </location>
</feature>
<comment type="similarity">
    <text evidence="3 11">Belongs to the SRP72 family.</text>
</comment>
<evidence type="ECO:0000259" key="13">
    <source>
        <dbReference type="Pfam" id="PF08492"/>
    </source>
</evidence>
<dbReference type="Pfam" id="PF17004">
    <property type="entry name" value="SRP_TPR_like"/>
    <property type="match status" value="1"/>
</dbReference>
<dbReference type="EMBL" id="HACG01032449">
    <property type="protein sequence ID" value="CEK79314.1"/>
    <property type="molecule type" value="Transcribed_RNA"/>
</dbReference>
<keyword evidence="9 11" id="KW-0733">Signal recognition particle</keyword>
<evidence type="ECO:0000256" key="12">
    <source>
        <dbReference type="SAM" id="MobiDB-lite"/>
    </source>
</evidence>
<evidence type="ECO:0000256" key="3">
    <source>
        <dbReference type="ARBA" id="ARBA00007676"/>
    </source>
</evidence>
<evidence type="ECO:0000256" key="5">
    <source>
        <dbReference type="ARBA" id="ARBA00022490"/>
    </source>
</evidence>
<proteinExistence type="inferred from homology"/>
<organism evidence="14">
    <name type="scientific">Arion vulgaris</name>
    <dbReference type="NCBI Taxonomy" id="1028688"/>
    <lineage>
        <taxon>Eukaryota</taxon>
        <taxon>Metazoa</taxon>
        <taxon>Spiralia</taxon>
        <taxon>Lophotrochozoa</taxon>
        <taxon>Mollusca</taxon>
        <taxon>Gastropoda</taxon>
        <taxon>Heterobranchia</taxon>
        <taxon>Euthyneura</taxon>
        <taxon>Panpulmonata</taxon>
        <taxon>Eupulmonata</taxon>
        <taxon>Stylommatophora</taxon>
        <taxon>Helicina</taxon>
        <taxon>Arionoidea</taxon>
        <taxon>Arionidae</taxon>
        <taxon>Arion</taxon>
    </lineage>
</organism>
<dbReference type="GO" id="GO:0008312">
    <property type="term" value="F:7S RNA binding"/>
    <property type="evidence" value="ECO:0007669"/>
    <property type="project" value="InterPro"/>
</dbReference>
<feature type="region of interest" description="Disordered" evidence="12">
    <location>
        <begin position="519"/>
        <end position="676"/>
    </location>
</feature>
<evidence type="ECO:0000313" key="15">
    <source>
        <dbReference type="EMBL" id="CEK79315.1"/>
    </source>
</evidence>
<reference evidence="14" key="1">
    <citation type="submission" date="2014-12" db="EMBL/GenBank/DDBJ databases">
        <title>Insight into the proteome of Arion vulgaris.</title>
        <authorList>
            <person name="Aradska J."/>
            <person name="Bulat T."/>
            <person name="Smidak R."/>
            <person name="Sarate P."/>
            <person name="Gangsoo J."/>
            <person name="Sialana F."/>
            <person name="Bilban M."/>
            <person name="Lubec G."/>
        </authorList>
    </citation>
    <scope>NUCLEOTIDE SEQUENCE</scope>
    <source>
        <tissue evidence="14">Skin</tissue>
    </source>
</reference>
<evidence type="ECO:0000256" key="4">
    <source>
        <dbReference type="ARBA" id="ARBA00018350"/>
    </source>
</evidence>
<dbReference type="InterPro" id="IPR011990">
    <property type="entry name" value="TPR-like_helical_dom_sf"/>
</dbReference>
<protein>
    <recommendedName>
        <fullName evidence="4 11">Signal recognition particle subunit SRP72</fullName>
    </recommendedName>
</protein>
<evidence type="ECO:0000256" key="7">
    <source>
        <dbReference type="ARBA" id="ARBA00022803"/>
    </source>
</evidence>
<feature type="compositionally biased region" description="Low complexity" evidence="12">
    <location>
        <begin position="623"/>
        <end position="645"/>
    </location>
</feature>
<name>A0A0B7AE88_9EUPU</name>
<dbReference type="GO" id="GO:0006614">
    <property type="term" value="P:SRP-dependent cotranslational protein targeting to membrane"/>
    <property type="evidence" value="ECO:0007669"/>
    <property type="project" value="UniProtKB-UniRule"/>
</dbReference>
<dbReference type="SMART" id="SM00028">
    <property type="entry name" value="TPR"/>
    <property type="match status" value="3"/>
</dbReference>
<dbReference type="PIRSF" id="PIRSF038922">
    <property type="entry name" value="SRP72"/>
    <property type="match status" value="1"/>
</dbReference>
<keyword evidence="8" id="KW-0256">Endoplasmic reticulum</keyword>
<evidence type="ECO:0000256" key="1">
    <source>
        <dbReference type="ARBA" id="ARBA00004240"/>
    </source>
</evidence>
<comment type="function">
    <text evidence="11">Component of the signal recognition particle (SRP) complex, a ribonucleoprotein complex that mediates the cotranslational targeting of secretory and membrane proteins to the endoplasmic reticulum (ER).</text>
</comment>
<evidence type="ECO:0000256" key="10">
    <source>
        <dbReference type="ARBA" id="ARBA00023274"/>
    </source>
</evidence>
<dbReference type="Gene3D" id="1.25.40.10">
    <property type="entry name" value="Tetratricopeptide repeat domain"/>
    <property type="match status" value="2"/>
</dbReference>
<dbReference type="EMBL" id="HACG01032450">
    <property type="protein sequence ID" value="CEK79315.1"/>
    <property type="molecule type" value="Transcribed_RNA"/>
</dbReference>
<dbReference type="GO" id="GO:0005783">
    <property type="term" value="C:endoplasmic reticulum"/>
    <property type="evidence" value="ECO:0007669"/>
    <property type="project" value="UniProtKB-SubCell"/>
</dbReference>
<evidence type="ECO:0000256" key="2">
    <source>
        <dbReference type="ARBA" id="ARBA00004496"/>
    </source>
</evidence>
<evidence type="ECO:0000256" key="9">
    <source>
        <dbReference type="ARBA" id="ARBA00023135"/>
    </source>
</evidence>
<feature type="compositionally biased region" description="Basic residues" evidence="12">
    <location>
        <begin position="663"/>
        <end position="676"/>
    </location>
</feature>
<dbReference type="AlphaFoldDB" id="A0A0B7AE88"/>
<evidence type="ECO:0000313" key="14">
    <source>
        <dbReference type="EMBL" id="CEK79314.1"/>
    </source>
</evidence>
<dbReference type="GO" id="GO:0043022">
    <property type="term" value="F:ribosome binding"/>
    <property type="evidence" value="ECO:0007669"/>
    <property type="project" value="TreeGrafter"/>
</dbReference>
<keyword evidence="6" id="KW-0677">Repeat</keyword>
<keyword evidence="7" id="KW-0802">TPR repeat</keyword>
<gene>
    <name evidence="14" type="primary">ORF114771</name>
    <name evidence="15" type="synonym">ORF114774</name>
</gene>
<dbReference type="InterPro" id="IPR013699">
    <property type="entry name" value="Signal_recog_part_SRP72_RNA-bd"/>
</dbReference>
<dbReference type="FunFam" id="1.25.40.10:FF:000062">
    <property type="entry name" value="Signal recognition particle subunit SRP72"/>
    <property type="match status" value="1"/>
</dbReference>
<accession>A0A0B7AE88</accession>
<dbReference type="PANTHER" id="PTHR14094">
    <property type="entry name" value="SIGNAL RECOGNITION PARTICLE 72"/>
    <property type="match status" value="1"/>
</dbReference>
<dbReference type="InterPro" id="IPR026270">
    <property type="entry name" value="SRP72"/>
</dbReference>
<feature type="compositionally biased region" description="Basic and acidic residues" evidence="12">
    <location>
        <begin position="571"/>
        <end position="583"/>
    </location>
</feature>
<comment type="subcellular location">
    <subcellularLocation>
        <location evidence="2 11">Cytoplasm</location>
    </subcellularLocation>
    <subcellularLocation>
        <location evidence="1">Endoplasmic reticulum</location>
    </subcellularLocation>
</comment>
<evidence type="ECO:0000256" key="8">
    <source>
        <dbReference type="ARBA" id="ARBA00022824"/>
    </source>
</evidence>
<feature type="domain" description="Signal recognition particle SRP72 subunit RNA-binding" evidence="13">
    <location>
        <begin position="541"/>
        <end position="586"/>
    </location>
</feature>
<keyword evidence="10 11" id="KW-0687">Ribonucleoprotein</keyword>
<dbReference type="InterPro" id="IPR019734">
    <property type="entry name" value="TPR_rpt"/>
</dbReference>
<dbReference type="Pfam" id="PF08492">
    <property type="entry name" value="SRP72"/>
    <property type="match status" value="1"/>
</dbReference>